<dbReference type="PANTHER" id="PTHR23294">
    <property type="entry name" value="ET TRANSLATION PRODUCT-RELATED"/>
    <property type="match status" value="1"/>
</dbReference>
<feature type="transmembrane region" description="Helical" evidence="6">
    <location>
        <begin position="49"/>
        <end position="75"/>
    </location>
</feature>
<evidence type="ECO:0000256" key="2">
    <source>
        <dbReference type="ARBA" id="ARBA00022692"/>
    </source>
</evidence>
<dbReference type="Gene3D" id="1.20.1250.20">
    <property type="entry name" value="MFS general substrate transporter like domains"/>
    <property type="match status" value="2"/>
</dbReference>
<feature type="transmembrane region" description="Helical" evidence="6">
    <location>
        <begin position="396"/>
        <end position="415"/>
    </location>
</feature>
<dbReference type="SUPFAM" id="SSF103473">
    <property type="entry name" value="MFS general substrate transporter"/>
    <property type="match status" value="1"/>
</dbReference>
<dbReference type="Pfam" id="PF07690">
    <property type="entry name" value="MFS_1"/>
    <property type="match status" value="1"/>
</dbReference>
<reference evidence="7 8" key="1">
    <citation type="submission" date="2019-03" db="EMBL/GenBank/DDBJ databases">
        <title>Single cell metagenomics reveals metabolic interactions within the superorganism composed of flagellate Streblomastix strix and complex community of Bacteroidetes bacteria on its surface.</title>
        <authorList>
            <person name="Treitli S.C."/>
            <person name="Kolisko M."/>
            <person name="Husnik F."/>
            <person name="Keeling P."/>
            <person name="Hampl V."/>
        </authorList>
    </citation>
    <scope>NUCLEOTIDE SEQUENCE [LARGE SCALE GENOMIC DNA]</scope>
    <source>
        <strain evidence="7">ST1C</strain>
    </source>
</reference>
<feature type="region of interest" description="Disordered" evidence="5">
    <location>
        <begin position="611"/>
        <end position="698"/>
    </location>
</feature>
<feature type="compositionally biased region" description="Polar residues" evidence="5">
    <location>
        <begin position="792"/>
        <end position="804"/>
    </location>
</feature>
<feature type="transmembrane region" description="Helical" evidence="6">
    <location>
        <begin position="160"/>
        <end position="179"/>
    </location>
</feature>
<feature type="compositionally biased region" description="Basic and acidic residues" evidence="5">
    <location>
        <begin position="814"/>
        <end position="834"/>
    </location>
</feature>
<feature type="region of interest" description="Disordered" evidence="5">
    <location>
        <begin position="790"/>
        <end position="834"/>
    </location>
</feature>
<evidence type="ECO:0000256" key="6">
    <source>
        <dbReference type="SAM" id="Phobius"/>
    </source>
</evidence>
<dbReference type="InterPro" id="IPR036259">
    <property type="entry name" value="MFS_trans_sf"/>
</dbReference>
<feature type="region of interest" description="Disordered" evidence="5">
    <location>
        <begin position="982"/>
        <end position="1059"/>
    </location>
</feature>
<dbReference type="InterPro" id="IPR011701">
    <property type="entry name" value="MFS"/>
</dbReference>
<name>A0A5J4WEW5_9EUKA</name>
<dbReference type="EMBL" id="SNRW01002218">
    <property type="protein sequence ID" value="KAA6393480.1"/>
    <property type="molecule type" value="Genomic_DNA"/>
</dbReference>
<dbReference type="Proteomes" id="UP000324800">
    <property type="component" value="Unassembled WGS sequence"/>
</dbReference>
<feature type="compositionally biased region" description="Polar residues" evidence="5">
    <location>
        <begin position="673"/>
        <end position="698"/>
    </location>
</feature>
<dbReference type="PANTHER" id="PTHR23294:SF0">
    <property type="entry name" value="UNC93-LIKE PROTEIN MFSD11"/>
    <property type="match status" value="1"/>
</dbReference>
<proteinExistence type="predicted"/>
<evidence type="ECO:0000313" key="8">
    <source>
        <dbReference type="Proteomes" id="UP000324800"/>
    </source>
</evidence>
<dbReference type="AlphaFoldDB" id="A0A5J4WEW5"/>
<accession>A0A5J4WEW5</accession>
<comment type="caution">
    <text evidence="7">The sequence shown here is derived from an EMBL/GenBank/DDBJ whole genome shotgun (WGS) entry which is preliminary data.</text>
</comment>
<evidence type="ECO:0000256" key="1">
    <source>
        <dbReference type="ARBA" id="ARBA00004141"/>
    </source>
</evidence>
<gene>
    <name evidence="7" type="ORF">EZS28_010994</name>
</gene>
<feature type="compositionally biased region" description="Low complexity" evidence="5">
    <location>
        <begin position="639"/>
        <end position="666"/>
    </location>
</feature>
<keyword evidence="3 6" id="KW-1133">Transmembrane helix</keyword>
<feature type="transmembrane region" description="Helical" evidence="6">
    <location>
        <begin position="121"/>
        <end position="148"/>
    </location>
</feature>
<feature type="compositionally biased region" description="Acidic residues" evidence="5">
    <location>
        <begin position="1030"/>
        <end position="1042"/>
    </location>
</feature>
<sequence>MAAADEHQLIPNEEIKQEKMTKKQATLNTILLACSYCLVFIATETALHYMSILFGPSSTYFLGAYGFVVGIFALIMPHIQIHIGVKASFHLSTILCFIFIALITGALFITEARDDGKLPVICFMMVLIGSASYGIGVSMLWFAFSTFMDTVTTRQTRGTLVGLFYGIFYSNSPIGNLLAGILNGTKLKGSIINLIFTSFCAVGVLILIPLKTGKEQPGRYLPPKPYFKEMFKIAKTIRYYSVTVSFCITYVINGLLFSILPNQLPEATSKTMVGYAFAIGGTMLMIGSPSWGIVVDHVSKRGSLFINVFLLNLFIIFIYLTLGQPFESLARVVLFCITFAVYGFVMSSNDVNQFWLSFDTCKHNPTVFLQLNRFLGNSTQGIVSFSSIIGVKYPEAYLIILIVLTTIMTLASWRIDTHYVSFARISEEDLVAAITNDPTLLAADPAIFNSIDLPIQAIGNAPNEQYLEEGIQMQEIPAVEADKESQHSKHQKQVFSEDPYQVPEEMSQVFQPKQNQESSSAFYAQLEDRMREKNRQIRNIASTAHFAATMAEPGSILSRVASNMAQIAASASRAGMNTNMSGSEQQWEALNNNQIDQLQVSNKYLLMGNFASQPTSPSMRSDHSVPQFQHVRASNTDPQSSLSYSSSSQSAAAQTQAQTNTSTRTSLHYPSAANLSGTRVTKSGSKTHIGSISSHTSFIDTEHKESPYAELFPAPTDIPDTINGDENQVVQRSGIDEDGDTRVIAPRDDTPHALDNNAESPMPVLYVNGVEQQIQKQQIPTVIQTQQQIQQNKTANTSNKNASNYKRKSMGNLQDRERNSRLEEEGRLGNKSDKDQIQQLQAESVFIPPTMFAANVYRSISRSTLDQTLRTSHRGLPPEGSRPPITFEQLMRKQNPMSLFMGADAAPSAIYKDNDSAPKLPKCKPELLKLHEQSLKPRFEEQILNFNTLGYRQPSQQQGPQGLYNSQLPDIKEIAETSYKEGGDSFGVDIKADTKKQDALIPKSEQKSKDSQPDDYYRQSGNIGQKGTGDDDDDDDENEIQLDDNAATTVEAGDDTEVI</sequence>
<feature type="transmembrane region" description="Helical" evidence="6">
    <location>
        <begin position="304"/>
        <end position="322"/>
    </location>
</feature>
<feature type="compositionally biased region" description="Polar residues" evidence="5">
    <location>
        <begin position="611"/>
        <end position="638"/>
    </location>
</feature>
<evidence type="ECO:0000256" key="3">
    <source>
        <dbReference type="ARBA" id="ARBA00022989"/>
    </source>
</evidence>
<feature type="compositionally biased region" description="Basic and acidic residues" evidence="5">
    <location>
        <begin position="990"/>
        <end position="1017"/>
    </location>
</feature>
<dbReference type="GO" id="GO:0022857">
    <property type="term" value="F:transmembrane transporter activity"/>
    <property type="evidence" value="ECO:0007669"/>
    <property type="project" value="InterPro"/>
</dbReference>
<feature type="transmembrane region" description="Helical" evidence="6">
    <location>
        <begin position="272"/>
        <end position="292"/>
    </location>
</feature>
<feature type="region of interest" description="Disordered" evidence="5">
    <location>
        <begin position="732"/>
        <end position="760"/>
    </location>
</feature>
<dbReference type="GO" id="GO:0016020">
    <property type="term" value="C:membrane"/>
    <property type="evidence" value="ECO:0007669"/>
    <property type="project" value="UniProtKB-SubCell"/>
</dbReference>
<feature type="transmembrane region" description="Helical" evidence="6">
    <location>
        <begin position="328"/>
        <end position="345"/>
    </location>
</feature>
<evidence type="ECO:0000256" key="4">
    <source>
        <dbReference type="ARBA" id="ARBA00023136"/>
    </source>
</evidence>
<dbReference type="InterPro" id="IPR051617">
    <property type="entry name" value="UNC-93-like_regulator"/>
</dbReference>
<organism evidence="7 8">
    <name type="scientific">Streblomastix strix</name>
    <dbReference type="NCBI Taxonomy" id="222440"/>
    <lineage>
        <taxon>Eukaryota</taxon>
        <taxon>Metamonada</taxon>
        <taxon>Preaxostyla</taxon>
        <taxon>Oxymonadida</taxon>
        <taxon>Streblomastigidae</taxon>
        <taxon>Streblomastix</taxon>
    </lineage>
</organism>
<dbReference type="CDD" id="cd06174">
    <property type="entry name" value="MFS"/>
    <property type="match status" value="1"/>
</dbReference>
<feature type="transmembrane region" description="Helical" evidence="6">
    <location>
        <begin position="237"/>
        <end position="260"/>
    </location>
</feature>
<comment type="subcellular location">
    <subcellularLocation>
        <location evidence="1">Membrane</location>
        <topology evidence="1">Multi-pass membrane protein</topology>
    </subcellularLocation>
</comment>
<feature type="transmembrane region" description="Helical" evidence="6">
    <location>
        <begin position="191"/>
        <end position="210"/>
    </location>
</feature>
<keyword evidence="4 6" id="KW-0472">Membrane</keyword>
<feature type="transmembrane region" description="Helical" evidence="6">
    <location>
        <begin position="25"/>
        <end position="43"/>
    </location>
</feature>
<keyword evidence="2 6" id="KW-0812">Transmembrane</keyword>
<feature type="transmembrane region" description="Helical" evidence="6">
    <location>
        <begin position="87"/>
        <end position="109"/>
    </location>
</feature>
<evidence type="ECO:0000313" key="7">
    <source>
        <dbReference type="EMBL" id="KAA6393480.1"/>
    </source>
</evidence>
<protein>
    <submittedName>
        <fullName evidence="7">Uncharacterized protein</fullName>
    </submittedName>
</protein>
<evidence type="ECO:0000256" key="5">
    <source>
        <dbReference type="SAM" id="MobiDB-lite"/>
    </source>
</evidence>